<evidence type="ECO:0000313" key="2">
    <source>
        <dbReference type="EMBL" id="KAL3048813.1"/>
    </source>
</evidence>
<dbReference type="EMBL" id="JBIYXZ010002082">
    <property type="protein sequence ID" value="KAL3048813.1"/>
    <property type="molecule type" value="Genomic_DNA"/>
</dbReference>
<protein>
    <recommendedName>
        <fullName evidence="4">DUF659 domain-containing protein</fullName>
    </recommendedName>
</protein>
<evidence type="ECO:0008006" key="4">
    <source>
        <dbReference type="Google" id="ProtNLM"/>
    </source>
</evidence>
<reference evidence="2 3" key="1">
    <citation type="journal article" date="2022" name="G3 (Bethesda)">
        <title>Evaluating Illumina-, Nanopore-, and PacBio-based genome assembly strategies with the bald notothen, Trematomus borchgrevinki.</title>
        <authorList>
            <person name="Rayamajhi N."/>
            <person name="Cheng C.C."/>
            <person name="Catchen J.M."/>
        </authorList>
    </citation>
    <scope>NUCLEOTIDE SEQUENCE [LARGE SCALE GENOMIC DNA]</scope>
    <source>
        <strain evidence="2">AGRC-2024</strain>
    </source>
</reference>
<feature type="region of interest" description="Disordered" evidence="1">
    <location>
        <begin position="79"/>
        <end position="102"/>
    </location>
</feature>
<dbReference type="InterPro" id="IPR012337">
    <property type="entry name" value="RNaseH-like_sf"/>
</dbReference>
<reference evidence="2 3" key="2">
    <citation type="journal article" date="2024" name="G3 (Bethesda)">
        <title>The genome of the cryopelagic Antarctic bald notothen, Trematomus borchgrevinki.</title>
        <authorList>
            <person name="Rayamajhi N."/>
            <person name="Rivera-Colon A.G."/>
            <person name="Minhas B.F."/>
            <person name="Cheng C.C."/>
            <person name="Catchen J.M."/>
        </authorList>
    </citation>
    <scope>NUCLEOTIDE SEQUENCE [LARGE SCALE GENOMIC DNA]</scope>
    <source>
        <strain evidence="2">AGRC-2024</strain>
    </source>
</reference>
<dbReference type="Proteomes" id="UP001619887">
    <property type="component" value="Unassembled WGS sequence"/>
</dbReference>
<dbReference type="PANTHER" id="PTHR47501">
    <property type="entry name" value="TRANSPOSASE-RELATED"/>
    <property type="match status" value="1"/>
</dbReference>
<name>A0ABD2G698_PAGBO</name>
<organism evidence="2 3">
    <name type="scientific">Pagothenia borchgrevinki</name>
    <name type="common">Bald rockcod</name>
    <name type="synonym">Trematomus borchgrevinki</name>
    <dbReference type="NCBI Taxonomy" id="8213"/>
    <lineage>
        <taxon>Eukaryota</taxon>
        <taxon>Metazoa</taxon>
        <taxon>Chordata</taxon>
        <taxon>Craniata</taxon>
        <taxon>Vertebrata</taxon>
        <taxon>Euteleostomi</taxon>
        <taxon>Actinopterygii</taxon>
        <taxon>Neopterygii</taxon>
        <taxon>Teleostei</taxon>
        <taxon>Neoteleostei</taxon>
        <taxon>Acanthomorphata</taxon>
        <taxon>Eupercaria</taxon>
        <taxon>Perciformes</taxon>
        <taxon>Notothenioidei</taxon>
        <taxon>Nototheniidae</taxon>
        <taxon>Pagothenia</taxon>
    </lineage>
</organism>
<accession>A0ABD2G698</accession>
<evidence type="ECO:0000256" key="1">
    <source>
        <dbReference type="SAM" id="MobiDB-lite"/>
    </source>
</evidence>
<gene>
    <name evidence="2" type="ORF">OYC64_008317</name>
</gene>
<dbReference type="AlphaFoldDB" id="A0ABD2G698"/>
<proteinExistence type="predicted"/>
<evidence type="ECO:0000313" key="3">
    <source>
        <dbReference type="Proteomes" id="UP001619887"/>
    </source>
</evidence>
<sequence length="102" mass="11893">MRGFLGVTAHYLEQDEERIELKSNLLACDRFKGSHTAERICEQFEAICDEYSIKNKIDYIISDNAANMRKAFTVCFPTEQEDEDVDEEDDLDDPELWHDLSL</sequence>
<feature type="compositionally biased region" description="Acidic residues" evidence="1">
    <location>
        <begin position="79"/>
        <end position="94"/>
    </location>
</feature>
<comment type="caution">
    <text evidence="2">The sequence shown here is derived from an EMBL/GenBank/DDBJ whole genome shotgun (WGS) entry which is preliminary data.</text>
</comment>
<dbReference type="SUPFAM" id="SSF53098">
    <property type="entry name" value="Ribonuclease H-like"/>
    <property type="match status" value="1"/>
</dbReference>
<keyword evidence="3" id="KW-1185">Reference proteome</keyword>